<dbReference type="InterPro" id="IPR000873">
    <property type="entry name" value="AMP-dep_synth/lig_dom"/>
</dbReference>
<dbReference type="InterPro" id="IPR014030">
    <property type="entry name" value="Ketoacyl_synth_N"/>
</dbReference>
<evidence type="ECO:0000313" key="10">
    <source>
        <dbReference type="EMBL" id="AWV07722.1"/>
    </source>
</evidence>
<comment type="cofactor">
    <cofactor evidence="1">
        <name>pyridoxal 5'-phosphate</name>
        <dbReference type="ChEBI" id="CHEBI:597326"/>
    </cofactor>
</comment>
<sequence>MNEPIAPVGASPEASTLLEVLPGRAGSASSQRQRIEVPLADTLRAALESIDAAGRADLLVAALALSESRLTGADRILATRFDRDGGHQGDVEIVGEDDPDAWCRRVASQLQPMAPAQMRDCIWAVATRDCDRSAAAAASLWGLSGDVLAVLEVGFQAPLSSTAVETMAVALTRVLEALLREPRVEAIDVATAEECHWATPLGAGADPAAGGHRSVVSAFMAMVARYPDATAVVDRTAALSYGQLDARANALAARLGDAGVAPGAVVAIAMRRSIDAIVAVLGILKSGAAYLPLDDAYPSERLAFMLEDAAASAVVVDADGDGGSIAQDLPRVVCEAFDPPAEGAAVPLEAPVATPAAGPDDRRDRQSLAYVMYTSGSTGTPKGVEIPDGAILRLVCDVDYIGLGPSTRMLHAAPLGFDASTLEIWGPLLNGGCVVVHDERMPTASGLADAIERHAVTTAWLTAALFNTVVDDDPRHLAGLEELFTGGEALSVPHVRRMLAAAPGTRLRNGYGPTECTTFACTHAIEPGLDADAASIPIGRPIAGTCLRVLSRQRRPLPLGVVGELYIGGAGLANGYLNRESLTAERFVADPFAAQPARLYRTGDLVRARPDGAIEFVGRADTQVKIRGYRIELGEIEAALAKHPGVRACAVEARGDGATEKRLIAYLQPAAAPVPAPELRCFLSRTLPEFMLPARFIALDTWPLTPNGKLDRRRLPEPDASRPDLANAYEPPLGTIETAICDAFGTVLGIDGVGRHDNFFELGGSSLLAVRLVEALSAAAPAELAAITTIDLFRQPTPQRLAAALDRRCVRTASASAPEARAARRSRPDDDDPIAIVAMAGRFPGAADVEAFWDNLCEGRDTITSFDPSQLDPSIPREEREDPGYVPARGVIEGVDRFDAAFFGIGPREAELMDPQQRLFLETCWECMERAGYVPDDAGGPVGVFAGMYNGSYFQRHVSPRKDLIGTIGAFQVMLGNEKDYIATRTANKLNLTGPAVSVHTACSTSLVAICQAVQAIRSGQCEMALAGGASVTCPPNSGYLYQEGAMLSPDGHTRTFDADARGTVFSDGVAAVLLKRLSAARADGNRVYAVVTGIGVNNDGGHKASFTAPSSEGQAAVIAMAHDDAGVDARSIGYVEAHGTATPLGDPIEIEGLTRAFRRSTDDVGFCRVGSLKSNVGHMVIAAGAASVIKTALSLSERKIPASLHYQRANPDIAFAGSPFVVNDALHPWQGDGGPLRAGVSSFGVGGTNAHVVLEQAPPTPCSDPAKGPQTIVLSARSGDALQAACVRLAGFLEAAPDANLADVAWTLARGRKAFAHRVALTCTDIGDAIAQLRGRELESAISRGKPVRESGVVFMFPGQGATYPGMGRGLYDAEPEFRKAIDQCAEVLSEPLGFDLRTRLFSDEADALLPTAIMQPATFAIEYALARVWMAQGLRPVAMLGHSVGEFVAATLAGVFALEDALRLVARRGALMQAQPAGGMLSIRMSAQDVRTRMPDDLQVAAENAPGTCVVAGPGDSIRGFAQALEGDGVVCRELRTSHAFHSAMMDPVVAPFEAEVASVPLSPPSLPIVSTVSAELLGDAEATSARYWSRHLRQPVRFAAALEAVATMNPAQVLLEVGPRRTLSGLARQHPAIRERGGRALESLADSPGAELHSLRRAAGQLWAAGVDIDAAGFDRRQRRARLRLPTYPFQRRRFWIEAAVAGTPSSDAGRASAHDAAESPAQTPPTAASAATETQVPSPSAPRPPTAPAAAAASAVPRALRLRARLSELIEDVAGFDLSDADPDDNFMELGLDSLMLTQIALQLQKTFSVQVAFRQLMGECSSLASLASMLDAELPPEAEPAVPAESPDTAMPAPPAAAAAMPPMPAVPAPMPDAGAPAGGGFVREVIAQQMQLMTQQLALLGGQAPMAASAAVAAPVEAAPAADTTAPPAPADAADEETALSHTRYDVKKAFGAIARIHSSADELTGRQRARLDAFIRRYTARTQRSKEYTQAHRSHLADPRVVNGFRPLLKEITYQIVVCRSQGARVWDLDGNEYVDVLNGFGMNLFGWQPDFVLDAVRQQLDLGYEIGPQHPLAGEVAKLVCEVTGSARAALCNTGSEAVMGTIRIARTVTGRNTLVIFTGSYHGIFDEVIVRGTRKLKSIPAAPGILRNTAENVLVLDYGTPETLDIIRERADDIAAVLVEPVQSRRPDFQPGEFLKELREVTAQAGSLLIFDEVVTGFRAHARGAQELFGIDADLVSYGKVVGGGFPIGVIAGKREYMDALDGGYWQFGDDSIPTVGVTYFAGTFVRHPLALAAAKAVLEHVRDAGPSLQQLLNARTTAMAEEMNAFCEEVGAPISIKHYTSFWKVAFTEDHPLQDLLFAMMRSRGVHILDNFPCFFTTAHSEADFAHVVDAFRESVLELQEAEFVPRHRETEPAFDANNPPIPGARLGRDPDGKPAWFVPDPGTPGKFLKVSA</sequence>
<dbReference type="Gene3D" id="3.30.300.30">
    <property type="match status" value="1"/>
</dbReference>
<feature type="region of interest" description="Disordered" evidence="7">
    <location>
        <begin position="2420"/>
        <end position="2455"/>
    </location>
</feature>
<dbReference type="InterPro" id="IPR016035">
    <property type="entry name" value="Acyl_Trfase/lysoPLipase"/>
</dbReference>
<keyword evidence="3" id="KW-0596">Phosphopantetheine</keyword>
<evidence type="ECO:0000256" key="6">
    <source>
        <dbReference type="ARBA" id="ARBA00022898"/>
    </source>
</evidence>
<dbReference type="Pfam" id="PF00501">
    <property type="entry name" value="AMP-binding"/>
    <property type="match status" value="1"/>
</dbReference>
<dbReference type="PANTHER" id="PTHR43775:SF51">
    <property type="entry name" value="INACTIVE PHENOLPHTHIOCEROL SYNTHESIS POLYKETIDE SYNTHASE TYPE I PKS1-RELATED"/>
    <property type="match status" value="1"/>
</dbReference>
<name>A0A2U9T821_9GAMM</name>
<evidence type="ECO:0000256" key="5">
    <source>
        <dbReference type="ARBA" id="ARBA00022679"/>
    </source>
</evidence>
<dbReference type="InterPro" id="IPR020845">
    <property type="entry name" value="AMP-binding_CS"/>
</dbReference>
<dbReference type="GO" id="GO:0006633">
    <property type="term" value="P:fatty acid biosynthetic process"/>
    <property type="evidence" value="ECO:0007669"/>
    <property type="project" value="UniProtKB-UniPathway"/>
</dbReference>
<evidence type="ECO:0000256" key="2">
    <source>
        <dbReference type="ARBA" id="ARBA00005194"/>
    </source>
</evidence>
<dbReference type="InterPro" id="IPR050091">
    <property type="entry name" value="PKS_NRPS_Biosynth_Enz"/>
</dbReference>
<dbReference type="PROSITE" id="PS00012">
    <property type="entry name" value="PHOSPHOPANTETHEINE"/>
    <property type="match status" value="1"/>
</dbReference>
<dbReference type="FunFam" id="2.30.38.10:FF:000001">
    <property type="entry name" value="Non-ribosomal peptide synthetase PvdI"/>
    <property type="match status" value="1"/>
</dbReference>
<dbReference type="InterPro" id="IPR005814">
    <property type="entry name" value="Aminotrans_3"/>
</dbReference>
<dbReference type="InterPro" id="IPR014043">
    <property type="entry name" value="Acyl_transferase_dom"/>
</dbReference>
<evidence type="ECO:0000259" key="8">
    <source>
        <dbReference type="PROSITE" id="PS50075"/>
    </source>
</evidence>
<dbReference type="FunFam" id="3.30.300.30:FF:000010">
    <property type="entry name" value="Enterobactin synthetase component F"/>
    <property type="match status" value="1"/>
</dbReference>
<dbReference type="Gene3D" id="3.90.1150.10">
    <property type="entry name" value="Aspartate Aminotransferase, domain 1"/>
    <property type="match status" value="1"/>
</dbReference>
<dbReference type="CDD" id="cd00833">
    <property type="entry name" value="PKS"/>
    <property type="match status" value="1"/>
</dbReference>
<dbReference type="Proteomes" id="UP000249447">
    <property type="component" value="Chromosome"/>
</dbReference>
<evidence type="ECO:0000256" key="3">
    <source>
        <dbReference type="ARBA" id="ARBA00022450"/>
    </source>
</evidence>
<dbReference type="InterPro" id="IPR015422">
    <property type="entry name" value="PyrdxlP-dep_Trfase_small"/>
</dbReference>
<dbReference type="EMBL" id="CP029843">
    <property type="protein sequence ID" value="AWV07722.1"/>
    <property type="molecule type" value="Genomic_DNA"/>
</dbReference>
<reference evidence="10 11" key="1">
    <citation type="submission" date="2018-05" db="EMBL/GenBank/DDBJ databases">
        <title>The complete genome of Lysobacter maris HZ9B, a marine bacterium antagonistic against terrestrial plant pathogens.</title>
        <authorList>
            <person name="Zhang X.-Q."/>
        </authorList>
    </citation>
    <scope>NUCLEOTIDE SEQUENCE [LARGE SCALE GENOMIC DNA]</scope>
    <source>
        <strain evidence="10 11">HZ9B</strain>
    </source>
</reference>
<dbReference type="GO" id="GO:0008483">
    <property type="term" value="F:transaminase activity"/>
    <property type="evidence" value="ECO:0007669"/>
    <property type="project" value="InterPro"/>
</dbReference>
<dbReference type="InterPro" id="IPR016039">
    <property type="entry name" value="Thiolase-like"/>
</dbReference>
<feature type="compositionally biased region" description="Low complexity" evidence="7">
    <location>
        <begin position="1841"/>
        <end position="1850"/>
    </location>
</feature>
<dbReference type="OrthoDB" id="9030879at2"/>
<dbReference type="PROSITE" id="PS50075">
    <property type="entry name" value="CARRIER"/>
    <property type="match status" value="2"/>
</dbReference>
<dbReference type="Gene3D" id="2.30.38.10">
    <property type="entry name" value="Luciferase, Domain 3"/>
    <property type="match status" value="1"/>
</dbReference>
<dbReference type="InterPro" id="IPR020806">
    <property type="entry name" value="PKS_PP-bd"/>
</dbReference>
<keyword evidence="4" id="KW-0597">Phosphoprotein</keyword>
<dbReference type="CDD" id="cd12117">
    <property type="entry name" value="A_NRPS_Srf_like"/>
    <property type="match status" value="1"/>
</dbReference>
<dbReference type="InterPro" id="IPR018201">
    <property type="entry name" value="Ketoacyl_synth_AS"/>
</dbReference>
<dbReference type="InterPro" id="IPR006162">
    <property type="entry name" value="Ppantetheine_attach_site"/>
</dbReference>
<dbReference type="Gene3D" id="3.40.366.10">
    <property type="entry name" value="Malonyl-Coenzyme A Acyl Carrier Protein, domain 2"/>
    <property type="match status" value="1"/>
</dbReference>
<dbReference type="InterPro" id="IPR001227">
    <property type="entry name" value="Ac_transferase_dom_sf"/>
</dbReference>
<dbReference type="PROSITE" id="PS00455">
    <property type="entry name" value="AMP_BINDING"/>
    <property type="match status" value="1"/>
</dbReference>
<dbReference type="SUPFAM" id="SSF56801">
    <property type="entry name" value="Acetyl-CoA synthetase-like"/>
    <property type="match status" value="1"/>
</dbReference>
<accession>A0A2U9T821</accession>
<dbReference type="InterPro" id="IPR010071">
    <property type="entry name" value="AA_adenyl_dom"/>
</dbReference>
<keyword evidence="11" id="KW-1185">Reference proteome</keyword>
<dbReference type="FunFam" id="3.40.50.980:FF:000001">
    <property type="entry name" value="Non-ribosomal peptide synthetase"/>
    <property type="match status" value="1"/>
</dbReference>
<evidence type="ECO:0000259" key="9">
    <source>
        <dbReference type="PROSITE" id="PS52004"/>
    </source>
</evidence>
<dbReference type="Gene3D" id="3.40.640.10">
    <property type="entry name" value="Type I PLP-dependent aspartate aminotransferase-like (Major domain)"/>
    <property type="match status" value="1"/>
</dbReference>
<keyword evidence="6" id="KW-0663">Pyridoxal phosphate</keyword>
<dbReference type="SUPFAM" id="SSF52151">
    <property type="entry name" value="FabD/lysophospholipase-like"/>
    <property type="match status" value="1"/>
</dbReference>
<gene>
    <name evidence="10" type="ORF">C9I47_2037</name>
</gene>
<dbReference type="NCBIfam" id="TIGR01733">
    <property type="entry name" value="AA-adenyl-dom"/>
    <property type="match status" value="1"/>
</dbReference>
<evidence type="ECO:0000256" key="4">
    <source>
        <dbReference type="ARBA" id="ARBA00022553"/>
    </source>
</evidence>
<dbReference type="InterPro" id="IPR036736">
    <property type="entry name" value="ACP-like_sf"/>
</dbReference>
<dbReference type="GO" id="GO:0030170">
    <property type="term" value="F:pyridoxal phosphate binding"/>
    <property type="evidence" value="ECO:0007669"/>
    <property type="project" value="InterPro"/>
</dbReference>
<dbReference type="SMART" id="SM00823">
    <property type="entry name" value="PKS_PP"/>
    <property type="match status" value="2"/>
</dbReference>
<dbReference type="Gene3D" id="3.30.70.3290">
    <property type="match status" value="1"/>
</dbReference>
<dbReference type="InterPro" id="IPR015421">
    <property type="entry name" value="PyrdxlP-dep_Trfase_major"/>
</dbReference>
<dbReference type="GO" id="GO:0004315">
    <property type="term" value="F:3-oxoacyl-[acyl-carrier-protein] synthase activity"/>
    <property type="evidence" value="ECO:0007669"/>
    <property type="project" value="InterPro"/>
</dbReference>
<dbReference type="UniPathway" id="UPA00094"/>
<dbReference type="Pfam" id="PF02801">
    <property type="entry name" value="Ketoacyl-synt_C"/>
    <property type="match status" value="1"/>
</dbReference>
<dbReference type="InterPro" id="IPR014031">
    <property type="entry name" value="Ketoacyl_synth_C"/>
</dbReference>
<dbReference type="Gene3D" id="3.40.47.10">
    <property type="match status" value="1"/>
</dbReference>
<dbReference type="PROSITE" id="PS52004">
    <property type="entry name" value="KS3_2"/>
    <property type="match status" value="1"/>
</dbReference>
<dbReference type="SUPFAM" id="SSF47336">
    <property type="entry name" value="ACP-like"/>
    <property type="match status" value="2"/>
</dbReference>
<dbReference type="Pfam" id="PF00550">
    <property type="entry name" value="PP-binding"/>
    <property type="match status" value="2"/>
</dbReference>
<dbReference type="Gene3D" id="1.10.1200.10">
    <property type="entry name" value="ACP-like"/>
    <property type="match status" value="2"/>
</dbReference>
<dbReference type="GO" id="GO:0004312">
    <property type="term" value="F:fatty acid synthase activity"/>
    <property type="evidence" value="ECO:0007669"/>
    <property type="project" value="TreeGrafter"/>
</dbReference>
<dbReference type="SUPFAM" id="SSF53383">
    <property type="entry name" value="PLP-dependent transferases"/>
    <property type="match status" value="1"/>
</dbReference>
<dbReference type="GO" id="GO:0044550">
    <property type="term" value="P:secondary metabolite biosynthetic process"/>
    <property type="evidence" value="ECO:0007669"/>
    <property type="project" value="UniProtKB-ARBA"/>
</dbReference>
<evidence type="ECO:0000256" key="1">
    <source>
        <dbReference type="ARBA" id="ARBA00001933"/>
    </source>
</evidence>
<dbReference type="SMART" id="SM00825">
    <property type="entry name" value="PKS_KS"/>
    <property type="match status" value="1"/>
</dbReference>
<dbReference type="InterPro" id="IPR045851">
    <property type="entry name" value="AMP-bd_C_sf"/>
</dbReference>
<comment type="pathway">
    <text evidence="2">Lipid metabolism; fatty acid biosynthesis.</text>
</comment>
<protein>
    <submittedName>
        <fullName evidence="10">Thioester reductase</fullName>
    </submittedName>
</protein>
<dbReference type="Pfam" id="PF00202">
    <property type="entry name" value="Aminotran_3"/>
    <property type="match status" value="1"/>
</dbReference>
<feature type="domain" description="Ketosynthase family 3 (KS3)" evidence="9">
    <location>
        <begin position="831"/>
        <end position="1257"/>
    </location>
</feature>
<dbReference type="Pfam" id="PF13193">
    <property type="entry name" value="AMP-binding_C"/>
    <property type="match status" value="1"/>
</dbReference>
<dbReference type="SMART" id="SM00827">
    <property type="entry name" value="PKS_AT"/>
    <property type="match status" value="1"/>
</dbReference>
<dbReference type="GO" id="GO:0031177">
    <property type="term" value="F:phosphopantetheine binding"/>
    <property type="evidence" value="ECO:0007669"/>
    <property type="project" value="InterPro"/>
</dbReference>
<feature type="region of interest" description="Disordered" evidence="7">
    <location>
        <begin position="1841"/>
        <end position="1862"/>
    </location>
</feature>
<feature type="compositionally biased region" description="Low complexity" evidence="7">
    <location>
        <begin position="1722"/>
        <end position="1742"/>
    </location>
</feature>
<dbReference type="PANTHER" id="PTHR43775">
    <property type="entry name" value="FATTY ACID SYNTHASE"/>
    <property type="match status" value="1"/>
</dbReference>
<dbReference type="PROSITE" id="PS00606">
    <property type="entry name" value="KS3_1"/>
    <property type="match status" value="1"/>
</dbReference>
<dbReference type="InterPro" id="IPR015424">
    <property type="entry name" value="PyrdxlP-dep_Trfase"/>
</dbReference>
<proteinExistence type="predicted"/>
<organism evidence="10 11">
    <name type="scientific">Marilutibacter maris</name>
    <dbReference type="NCBI Taxonomy" id="1605891"/>
    <lineage>
        <taxon>Bacteria</taxon>
        <taxon>Pseudomonadati</taxon>
        <taxon>Pseudomonadota</taxon>
        <taxon>Gammaproteobacteria</taxon>
        <taxon>Lysobacterales</taxon>
        <taxon>Lysobacteraceae</taxon>
        <taxon>Marilutibacter</taxon>
    </lineage>
</organism>
<dbReference type="PROSITE" id="PS00600">
    <property type="entry name" value="AA_TRANSFER_CLASS_3"/>
    <property type="match status" value="1"/>
</dbReference>
<feature type="region of interest" description="Disordered" evidence="7">
    <location>
        <begin position="1709"/>
        <end position="1756"/>
    </location>
</feature>
<dbReference type="SUPFAM" id="SSF53901">
    <property type="entry name" value="Thiolase-like"/>
    <property type="match status" value="1"/>
</dbReference>
<dbReference type="RefSeq" id="WP_111266809.1">
    <property type="nucleotide sequence ID" value="NZ_CP029843.1"/>
</dbReference>
<feature type="domain" description="Carrier" evidence="8">
    <location>
        <begin position="731"/>
        <end position="809"/>
    </location>
</feature>
<dbReference type="KEGG" id="lmb:C9I47_2037"/>
<dbReference type="InterPro" id="IPR049704">
    <property type="entry name" value="Aminotrans_3_PPA_site"/>
</dbReference>
<dbReference type="Pfam" id="PF22621">
    <property type="entry name" value="CurL-like_PKS_C"/>
    <property type="match status" value="1"/>
</dbReference>
<dbReference type="Gene3D" id="3.40.50.980">
    <property type="match status" value="2"/>
</dbReference>
<dbReference type="Pfam" id="PF00109">
    <property type="entry name" value="ketoacyl-synt"/>
    <property type="match status" value="1"/>
</dbReference>
<evidence type="ECO:0000313" key="11">
    <source>
        <dbReference type="Proteomes" id="UP000249447"/>
    </source>
</evidence>
<dbReference type="InterPro" id="IPR020841">
    <property type="entry name" value="PKS_Beta-ketoAc_synthase_dom"/>
</dbReference>
<dbReference type="InterPro" id="IPR009081">
    <property type="entry name" value="PP-bd_ACP"/>
</dbReference>
<dbReference type="SUPFAM" id="SSF55048">
    <property type="entry name" value="Probable ACP-binding domain of malonyl-CoA ACP transacylase"/>
    <property type="match status" value="1"/>
</dbReference>
<keyword evidence="5" id="KW-0808">Transferase</keyword>
<evidence type="ECO:0000256" key="7">
    <source>
        <dbReference type="SAM" id="MobiDB-lite"/>
    </source>
</evidence>
<dbReference type="Pfam" id="PF00698">
    <property type="entry name" value="Acyl_transf_1"/>
    <property type="match status" value="1"/>
</dbReference>
<dbReference type="InterPro" id="IPR025110">
    <property type="entry name" value="AMP-bd_C"/>
</dbReference>
<feature type="domain" description="Carrier" evidence="8">
    <location>
        <begin position="1757"/>
        <end position="1839"/>
    </location>
</feature>
<feature type="region of interest" description="Disordered" evidence="7">
    <location>
        <begin position="865"/>
        <end position="885"/>
    </location>
</feature>
<dbReference type="InterPro" id="IPR016036">
    <property type="entry name" value="Malonyl_transacylase_ACP-bd"/>
</dbReference>